<keyword evidence="5 7" id="KW-0472">Membrane</keyword>
<accession>A0ABM5GJX8</accession>
<organism evidence="9 10">
    <name type="scientific">Pogona vitticeps</name>
    <name type="common">central bearded dragon</name>
    <dbReference type="NCBI Taxonomy" id="103695"/>
    <lineage>
        <taxon>Eukaryota</taxon>
        <taxon>Metazoa</taxon>
        <taxon>Chordata</taxon>
        <taxon>Craniata</taxon>
        <taxon>Vertebrata</taxon>
        <taxon>Euteleostomi</taxon>
        <taxon>Lepidosauria</taxon>
        <taxon>Squamata</taxon>
        <taxon>Bifurcata</taxon>
        <taxon>Unidentata</taxon>
        <taxon>Episquamata</taxon>
        <taxon>Toxicofera</taxon>
        <taxon>Iguania</taxon>
        <taxon>Acrodonta</taxon>
        <taxon>Agamidae</taxon>
        <taxon>Amphibolurinae</taxon>
        <taxon>Pogona</taxon>
    </lineage>
</organism>
<feature type="compositionally biased region" description="Polar residues" evidence="6">
    <location>
        <begin position="1"/>
        <end position="12"/>
    </location>
</feature>
<keyword evidence="3 7" id="KW-0812">Transmembrane</keyword>
<dbReference type="Pfam" id="PF00999">
    <property type="entry name" value="Na_H_Exchanger"/>
    <property type="match status" value="1"/>
</dbReference>
<keyword evidence="9" id="KW-1185">Reference proteome</keyword>
<evidence type="ECO:0000256" key="5">
    <source>
        <dbReference type="ARBA" id="ARBA00023136"/>
    </source>
</evidence>
<dbReference type="InterPro" id="IPR051843">
    <property type="entry name" value="CPA1_transporter"/>
</dbReference>
<dbReference type="PANTHER" id="PTHR31102">
    <property type="match status" value="1"/>
</dbReference>
<comment type="subcellular location">
    <subcellularLocation>
        <location evidence="1">Membrane</location>
        <topology evidence="1">Multi-pass membrane protein</topology>
    </subcellularLocation>
</comment>
<feature type="transmembrane region" description="Helical" evidence="7">
    <location>
        <begin position="94"/>
        <end position="113"/>
    </location>
</feature>
<feature type="transmembrane region" description="Helical" evidence="7">
    <location>
        <begin position="150"/>
        <end position="170"/>
    </location>
</feature>
<dbReference type="PANTHER" id="PTHR31102:SF1">
    <property type="entry name" value="CATION_H+ EXCHANGER DOMAIN-CONTAINING PROTEIN"/>
    <property type="match status" value="1"/>
</dbReference>
<sequence>MGNKVNSESKTPQDPEEVSDDAQKEAETVPEQFEVQVEEPPAEIKEPCKLRKICAWPPQGIIATIITSVSAGVLFWAVIWSIARDDCLPGGNLFGLVFLYLFSLLGGKFMALIHIPHLPPLPRLFGMLLAGFLIRNIPFTSNIVKINVQWGAVLRNIALSIILALAGLGLNPEALYKLKAVCLRLSLGPCIIESCAAAVISHFIMGLPWEWAFMLGFVLGAVSPAIVVLSMLGLQARGYGVDKGIPTLLIAAGSVDDIVAITGFNTFLGMAFSSGSTIKSLLHGVMEIAIGIGAGVVLGIFIWYFPSRDQTALAWKRTFFVMGLSAFSLLGSRIFNIHGSGGLCTIIFAFLGGLAWGDEKKAVEEKVSVAWHIFQPFLFGLIGAEISVISLGIKMVGLCLATLGLALAVRVIATFLMATAAGFDFKEKLFIALAWIPKATVQAAIGSVALDTARLYNIEQLQQYGLSILTVAFLAILITAPTGALIIGLTGPKLLHKTSGSDSVEDRTQKGKKLRSPV</sequence>
<feature type="transmembrane region" description="Helical" evidence="7">
    <location>
        <begin position="429"/>
        <end position="448"/>
    </location>
</feature>
<evidence type="ECO:0000256" key="2">
    <source>
        <dbReference type="ARBA" id="ARBA00007367"/>
    </source>
</evidence>
<feature type="transmembrane region" description="Helical" evidence="7">
    <location>
        <begin position="340"/>
        <end position="357"/>
    </location>
</feature>
<proteinExistence type="inferred from homology"/>
<evidence type="ECO:0000256" key="7">
    <source>
        <dbReference type="SAM" id="Phobius"/>
    </source>
</evidence>
<dbReference type="RefSeq" id="XP_072857958.1">
    <property type="nucleotide sequence ID" value="XM_073001857.1"/>
</dbReference>
<feature type="transmembrane region" description="Helical" evidence="7">
    <location>
        <begin position="211"/>
        <end position="234"/>
    </location>
</feature>
<reference evidence="10" key="1">
    <citation type="submission" date="2025-08" db="UniProtKB">
        <authorList>
            <consortium name="RefSeq"/>
        </authorList>
    </citation>
    <scope>IDENTIFICATION</scope>
</reference>
<comment type="similarity">
    <text evidence="2">Belongs to the monovalent cation:proton antiporter 1 (CPA1) transporter (TC 2.A.36) family.</text>
</comment>
<evidence type="ECO:0000256" key="4">
    <source>
        <dbReference type="ARBA" id="ARBA00022989"/>
    </source>
</evidence>
<feature type="region of interest" description="Disordered" evidence="6">
    <location>
        <begin position="497"/>
        <end position="518"/>
    </location>
</feature>
<dbReference type="Proteomes" id="UP001652642">
    <property type="component" value="Chromosome 5"/>
</dbReference>
<feature type="transmembrane region" description="Helical" evidence="7">
    <location>
        <begin position="246"/>
        <end position="268"/>
    </location>
</feature>
<feature type="transmembrane region" description="Helical" evidence="7">
    <location>
        <begin position="395"/>
        <end position="417"/>
    </location>
</feature>
<feature type="transmembrane region" description="Helical" evidence="7">
    <location>
        <begin position="125"/>
        <end position="144"/>
    </location>
</feature>
<name>A0ABM5GJX8_9SAUR</name>
<evidence type="ECO:0000256" key="6">
    <source>
        <dbReference type="SAM" id="MobiDB-lite"/>
    </source>
</evidence>
<evidence type="ECO:0000313" key="10">
    <source>
        <dbReference type="RefSeq" id="XP_072857958.1"/>
    </source>
</evidence>
<feature type="region of interest" description="Disordered" evidence="6">
    <location>
        <begin position="1"/>
        <end position="38"/>
    </location>
</feature>
<feature type="transmembrane region" description="Helical" evidence="7">
    <location>
        <begin position="369"/>
        <end position="389"/>
    </location>
</feature>
<feature type="transmembrane region" description="Helical" evidence="7">
    <location>
        <begin position="288"/>
        <end position="306"/>
    </location>
</feature>
<evidence type="ECO:0000259" key="8">
    <source>
        <dbReference type="Pfam" id="PF00999"/>
    </source>
</evidence>
<evidence type="ECO:0000256" key="3">
    <source>
        <dbReference type="ARBA" id="ARBA00022692"/>
    </source>
</evidence>
<protein>
    <submittedName>
        <fullName evidence="10">Sodium/hydrogen exchanger 9B2-like</fullName>
    </submittedName>
</protein>
<keyword evidence="4 7" id="KW-1133">Transmembrane helix</keyword>
<gene>
    <name evidence="10" type="primary">LOC110085335</name>
</gene>
<evidence type="ECO:0000313" key="9">
    <source>
        <dbReference type="Proteomes" id="UP001652642"/>
    </source>
</evidence>
<feature type="transmembrane region" description="Helical" evidence="7">
    <location>
        <begin position="61"/>
        <end position="82"/>
    </location>
</feature>
<dbReference type="InterPro" id="IPR006153">
    <property type="entry name" value="Cation/H_exchanger_TM"/>
</dbReference>
<feature type="transmembrane region" description="Helical" evidence="7">
    <location>
        <begin position="468"/>
        <end position="489"/>
    </location>
</feature>
<dbReference type="GeneID" id="110085335"/>
<feature type="domain" description="Cation/H+ exchanger transmembrane" evidence="8">
    <location>
        <begin position="110"/>
        <end position="479"/>
    </location>
</feature>
<evidence type="ECO:0000256" key="1">
    <source>
        <dbReference type="ARBA" id="ARBA00004141"/>
    </source>
</evidence>